<reference evidence="2" key="1">
    <citation type="submission" date="2015-12" db="EMBL/GenBank/DDBJ databases">
        <authorList>
            <person name="Sencilo A."/>
            <person name="Bamford D.H."/>
            <person name="Roine E."/>
        </authorList>
    </citation>
    <scope>NUCLEOTIDE SEQUENCE [LARGE SCALE GENOMIC DNA]</scope>
</reference>
<name>A0A1L2BX16_9CAUD</name>
<gene>
    <name evidence="1" type="ORF">2AV2_136</name>
</gene>
<evidence type="ECO:0000313" key="2">
    <source>
        <dbReference type="Proteomes" id="UP000225722"/>
    </source>
</evidence>
<accession>A0A1L2BX16</accession>
<dbReference type="Proteomes" id="UP000225722">
    <property type="component" value="Segment"/>
</dbReference>
<sequence length="108" mass="12111">MAFTKAGSPKKLYPDVHHLKDLTTSQMYTLQRIYKAKSVEVRGAFTTEPELKFSKGSMLCIDNQILMNAALIPLAGLINKHYLNIGKPSKDGLRKISINQQVFDKKSS</sequence>
<proteinExistence type="predicted"/>
<organism evidence="1 2">
    <name type="scientific">Nodularia phage vB_NpeS-2AV2</name>
    <dbReference type="NCBI Taxonomy" id="1777122"/>
    <lineage>
        <taxon>Viruses</taxon>
        <taxon>Duplodnaviria</taxon>
        <taxon>Heunggongvirae</taxon>
        <taxon>Uroviricota</taxon>
        <taxon>Caudoviricetes</taxon>
        <taxon>Ravarandavirus</taxon>
        <taxon>Ravarandavirus rv2AV2</taxon>
    </lineage>
</organism>
<dbReference type="EMBL" id="KU230356">
    <property type="protein sequence ID" value="ALY07588.1"/>
    <property type="molecule type" value="Genomic_DNA"/>
</dbReference>
<evidence type="ECO:0000313" key="1">
    <source>
        <dbReference type="EMBL" id="ALY07588.1"/>
    </source>
</evidence>
<keyword evidence="2" id="KW-1185">Reference proteome</keyword>
<protein>
    <submittedName>
        <fullName evidence="1">Uncharacterized protein</fullName>
    </submittedName>
</protein>